<dbReference type="EMBL" id="AMZN01000021">
    <property type="protein sequence ID" value="ELR72473.1"/>
    <property type="molecule type" value="Genomic_DNA"/>
</dbReference>
<sequence>MLRFLFCISFVIVLGCADDDSFENEPYTGEWRLEEIFLDGVQQPEWPYAVLNIDQLSAEGGVYNMPKTVYDSIWPEEGHWSKSRYKNHLLIDGDAVGEYDSERNVLWVSKIIPGTGVDECTDTICLPIVTGEWLFGFTRK</sequence>
<organism evidence="1 2">
    <name type="scientific">Fulvivirga imtechensis AK7</name>
    <dbReference type="NCBI Taxonomy" id="1237149"/>
    <lineage>
        <taxon>Bacteria</taxon>
        <taxon>Pseudomonadati</taxon>
        <taxon>Bacteroidota</taxon>
        <taxon>Cytophagia</taxon>
        <taxon>Cytophagales</taxon>
        <taxon>Fulvivirgaceae</taxon>
        <taxon>Fulvivirga</taxon>
    </lineage>
</organism>
<dbReference type="RefSeq" id="WP_009578911.1">
    <property type="nucleotide sequence ID" value="NZ_AMZN01000021.1"/>
</dbReference>
<protein>
    <recommendedName>
        <fullName evidence="3">Lipocalin-like domain-containing protein</fullName>
    </recommendedName>
</protein>
<dbReference type="OrthoDB" id="9948995at2"/>
<gene>
    <name evidence="1" type="ORF">C900_01468</name>
</gene>
<comment type="caution">
    <text evidence="1">The sequence shown here is derived from an EMBL/GenBank/DDBJ whole genome shotgun (WGS) entry which is preliminary data.</text>
</comment>
<reference evidence="1 2" key="1">
    <citation type="submission" date="2012-12" db="EMBL/GenBank/DDBJ databases">
        <title>Genome assembly of Fulvivirga imtechensis AK7.</title>
        <authorList>
            <person name="Nupur N."/>
            <person name="Khatri I."/>
            <person name="Kumar R."/>
            <person name="Subramanian S."/>
            <person name="Pinnaka A."/>
        </authorList>
    </citation>
    <scope>NUCLEOTIDE SEQUENCE [LARGE SCALE GENOMIC DNA]</scope>
    <source>
        <strain evidence="1 2">AK7</strain>
    </source>
</reference>
<accession>L8JW94</accession>
<evidence type="ECO:0000313" key="2">
    <source>
        <dbReference type="Proteomes" id="UP000011135"/>
    </source>
</evidence>
<evidence type="ECO:0008006" key="3">
    <source>
        <dbReference type="Google" id="ProtNLM"/>
    </source>
</evidence>
<keyword evidence="2" id="KW-1185">Reference proteome</keyword>
<name>L8JW94_9BACT</name>
<dbReference type="PROSITE" id="PS51257">
    <property type="entry name" value="PROKAR_LIPOPROTEIN"/>
    <property type="match status" value="1"/>
</dbReference>
<dbReference type="AlphaFoldDB" id="L8JW94"/>
<evidence type="ECO:0000313" key="1">
    <source>
        <dbReference type="EMBL" id="ELR72473.1"/>
    </source>
</evidence>
<proteinExistence type="predicted"/>
<dbReference type="Proteomes" id="UP000011135">
    <property type="component" value="Unassembled WGS sequence"/>
</dbReference>